<sequence length="242" mass="27155">MLASKHTKNACLLCNPSYYTARAVPVQETLVSTAYWLTMIKEFLSRNGYCNPKQADGNVSGRLAWCPQVLILPPPLLGHYPMFTSLLYWRELIIRPMKDVNEQNPPNPPQHYSPVPCIPCKQALRQSTPGLSGTQWSEDLFCNKQKAIPFLILAFDSSELTVPPFVEPSQYDEPPISGLSQSSKSQVPSHEDAVTCDPEPEVDLMKSTEDPSVSSHFHFFLFPTFSHPSFDHLQLFPLPPAP</sequence>
<accession>A0A9Q3E4W9</accession>
<protein>
    <submittedName>
        <fullName evidence="2">Uncharacterized protein</fullName>
    </submittedName>
</protein>
<feature type="compositionally biased region" description="Polar residues" evidence="1">
    <location>
        <begin position="178"/>
        <end position="188"/>
    </location>
</feature>
<proteinExistence type="predicted"/>
<name>A0A9Q3E4W9_9BASI</name>
<organism evidence="2 3">
    <name type="scientific">Austropuccinia psidii MF-1</name>
    <dbReference type="NCBI Taxonomy" id="1389203"/>
    <lineage>
        <taxon>Eukaryota</taxon>
        <taxon>Fungi</taxon>
        <taxon>Dikarya</taxon>
        <taxon>Basidiomycota</taxon>
        <taxon>Pucciniomycotina</taxon>
        <taxon>Pucciniomycetes</taxon>
        <taxon>Pucciniales</taxon>
        <taxon>Sphaerophragmiaceae</taxon>
        <taxon>Austropuccinia</taxon>
    </lineage>
</organism>
<evidence type="ECO:0000256" key="1">
    <source>
        <dbReference type="SAM" id="MobiDB-lite"/>
    </source>
</evidence>
<evidence type="ECO:0000313" key="2">
    <source>
        <dbReference type="EMBL" id="MBW0514864.1"/>
    </source>
</evidence>
<reference evidence="2" key="1">
    <citation type="submission" date="2021-03" db="EMBL/GenBank/DDBJ databases">
        <title>Draft genome sequence of rust myrtle Austropuccinia psidii MF-1, a brazilian biotype.</title>
        <authorList>
            <person name="Quecine M.C."/>
            <person name="Pachon D.M.R."/>
            <person name="Bonatelli M.L."/>
            <person name="Correr F.H."/>
            <person name="Franceschini L.M."/>
            <person name="Leite T.F."/>
            <person name="Margarido G.R.A."/>
            <person name="Almeida C.A."/>
            <person name="Ferrarezi J.A."/>
            <person name="Labate C.A."/>
        </authorList>
    </citation>
    <scope>NUCLEOTIDE SEQUENCE</scope>
    <source>
        <strain evidence="2">MF-1</strain>
    </source>
</reference>
<evidence type="ECO:0000313" key="3">
    <source>
        <dbReference type="Proteomes" id="UP000765509"/>
    </source>
</evidence>
<gene>
    <name evidence="2" type="ORF">O181_054579</name>
</gene>
<keyword evidence="3" id="KW-1185">Reference proteome</keyword>
<dbReference type="Proteomes" id="UP000765509">
    <property type="component" value="Unassembled WGS sequence"/>
</dbReference>
<feature type="region of interest" description="Disordered" evidence="1">
    <location>
        <begin position="171"/>
        <end position="197"/>
    </location>
</feature>
<comment type="caution">
    <text evidence="2">The sequence shown here is derived from an EMBL/GenBank/DDBJ whole genome shotgun (WGS) entry which is preliminary data.</text>
</comment>
<dbReference type="EMBL" id="AVOT02024273">
    <property type="protein sequence ID" value="MBW0514864.1"/>
    <property type="molecule type" value="Genomic_DNA"/>
</dbReference>
<dbReference type="AlphaFoldDB" id="A0A9Q3E4W9"/>